<evidence type="ECO:0000313" key="7">
    <source>
        <dbReference type="Proteomes" id="UP001210609"/>
    </source>
</evidence>
<sequence>MRTVRSRTAAAATAALLAGLSLSACQGDSEAASGTPSGARPEAGATASGATESGATPSGATANGKPGGTGKTQGEGSGNGQGASGGQGKSAGKGGGTADGSADTCTGANTKAVITKVTRPINHLLLTITNTGSRSCHAYSAPLLRFDDEQSATRIMEDSQPQAVVTLAPGRSAYASILLSGEGGDDSGGRTAQRLEVHFAPRSGSGSTGTPLKLTLPAGTHKDNDAAVTYWQGSASDALTY</sequence>
<evidence type="ECO:0000256" key="2">
    <source>
        <dbReference type="SAM" id="SignalP"/>
    </source>
</evidence>
<feature type="chain" id="PRO_5039709261" evidence="2">
    <location>
        <begin position="27"/>
        <end position="241"/>
    </location>
</feature>
<feature type="compositionally biased region" description="Gly residues" evidence="1">
    <location>
        <begin position="65"/>
        <end position="98"/>
    </location>
</feature>
<reference evidence="4 6" key="1">
    <citation type="submission" date="2019-12" db="EMBL/GenBank/DDBJ databases">
        <title>Whole genome shotgun sequence of Streptomyces libani subsp. libani NBRC 13452.</title>
        <authorList>
            <person name="Ichikawa N."/>
            <person name="Kimura A."/>
            <person name="Kitahashi Y."/>
            <person name="Komaki H."/>
            <person name="Tamura T."/>
        </authorList>
    </citation>
    <scope>NUCLEOTIDE SEQUENCE [LARGE SCALE GENOMIC DNA]</scope>
    <source>
        <strain evidence="4 6">NBRC 13452</strain>
    </source>
</reference>
<dbReference type="Pfam" id="PF14016">
    <property type="entry name" value="DUF4232"/>
    <property type="match status" value="1"/>
</dbReference>
<dbReference type="Proteomes" id="UP000429552">
    <property type="component" value="Unassembled WGS sequence"/>
</dbReference>
<accession>A0A640TNY7</accession>
<evidence type="ECO:0000313" key="5">
    <source>
        <dbReference type="EMBL" id="WAU00363.1"/>
    </source>
</evidence>
<reference evidence="5 7" key="2">
    <citation type="submission" date="2022-12" db="EMBL/GenBank/DDBJ databases">
        <authorList>
            <person name="Ruckert C."/>
            <person name="Busche T."/>
            <person name="Kalinowski J."/>
            <person name="Wittmann C."/>
        </authorList>
    </citation>
    <scope>NUCLEOTIDE SEQUENCE [LARGE SCALE GENOMIC DNA]</scope>
    <source>
        <strain evidence="5 7">DSM 40555</strain>
    </source>
</reference>
<dbReference type="InterPro" id="IPR025326">
    <property type="entry name" value="DUF4232"/>
</dbReference>
<evidence type="ECO:0000313" key="4">
    <source>
        <dbReference type="EMBL" id="GFE25387.1"/>
    </source>
</evidence>
<organism evidence="4 6">
    <name type="scientific">Streptomyces nigrescens</name>
    <dbReference type="NCBI Taxonomy" id="1920"/>
    <lineage>
        <taxon>Bacteria</taxon>
        <taxon>Bacillati</taxon>
        <taxon>Actinomycetota</taxon>
        <taxon>Actinomycetes</taxon>
        <taxon>Kitasatosporales</taxon>
        <taxon>Streptomycetaceae</taxon>
        <taxon>Streptomyces</taxon>
    </lineage>
</organism>
<feature type="region of interest" description="Disordered" evidence="1">
    <location>
        <begin position="27"/>
        <end position="105"/>
    </location>
</feature>
<evidence type="ECO:0000259" key="3">
    <source>
        <dbReference type="Pfam" id="PF14016"/>
    </source>
</evidence>
<feature type="signal peptide" evidence="2">
    <location>
        <begin position="1"/>
        <end position="26"/>
    </location>
</feature>
<dbReference type="RefSeq" id="WP_159489561.1">
    <property type="nucleotide sequence ID" value="NZ_BLIP01000002.1"/>
</dbReference>
<proteinExistence type="predicted"/>
<evidence type="ECO:0000256" key="1">
    <source>
        <dbReference type="SAM" id="MobiDB-lite"/>
    </source>
</evidence>
<keyword evidence="2" id="KW-0732">Signal</keyword>
<dbReference type="EMBL" id="CP114202">
    <property type="protein sequence ID" value="WAU00363.1"/>
    <property type="molecule type" value="Genomic_DNA"/>
</dbReference>
<keyword evidence="7" id="KW-1185">Reference proteome</keyword>
<dbReference type="AlphaFoldDB" id="A0A640TNY7"/>
<name>A0A640TNY7_STRNI</name>
<feature type="compositionally biased region" description="Low complexity" evidence="1">
    <location>
        <begin position="41"/>
        <end position="64"/>
    </location>
</feature>
<dbReference type="Proteomes" id="UP001210609">
    <property type="component" value="Chromosome"/>
</dbReference>
<dbReference type="PROSITE" id="PS51257">
    <property type="entry name" value="PROKAR_LIPOPROTEIN"/>
    <property type="match status" value="1"/>
</dbReference>
<dbReference type="EMBL" id="BLIP01000002">
    <property type="protein sequence ID" value="GFE25387.1"/>
    <property type="molecule type" value="Genomic_DNA"/>
</dbReference>
<gene>
    <name evidence="4" type="ORF">Sliba_58400</name>
    <name evidence="5" type="ORF">STRLI_006609</name>
</gene>
<protein>
    <submittedName>
        <fullName evidence="5">DUF4232 domain-containing protein</fullName>
    </submittedName>
</protein>
<evidence type="ECO:0000313" key="6">
    <source>
        <dbReference type="Proteomes" id="UP000429552"/>
    </source>
</evidence>
<feature type="domain" description="DUF4232" evidence="3">
    <location>
        <begin position="105"/>
        <end position="232"/>
    </location>
</feature>